<evidence type="ECO:0000256" key="2">
    <source>
        <dbReference type="ARBA" id="ARBA00023242"/>
    </source>
</evidence>
<feature type="non-terminal residue" evidence="5">
    <location>
        <position position="1"/>
    </location>
</feature>
<dbReference type="EMBL" id="LUGH01001018">
    <property type="protein sequence ID" value="OBZ81891.1"/>
    <property type="molecule type" value="Genomic_DNA"/>
</dbReference>
<gene>
    <name evidence="5" type="primary">thoc7</name>
    <name evidence="5" type="ORF">A0J61_10061</name>
</gene>
<evidence type="ECO:0000256" key="3">
    <source>
        <dbReference type="SAM" id="Coils"/>
    </source>
</evidence>
<name>A0A1C7MYM6_9FUNG</name>
<evidence type="ECO:0000313" key="5">
    <source>
        <dbReference type="EMBL" id="OBZ81891.1"/>
    </source>
</evidence>
<dbReference type="STRING" id="101091.A0A1C7MYM6"/>
<dbReference type="Pfam" id="PF05615">
    <property type="entry name" value="THOC7"/>
    <property type="match status" value="1"/>
</dbReference>
<comment type="caution">
    <text evidence="5">The sequence shown here is derived from an EMBL/GenBank/DDBJ whole genome shotgun (WGS) entry which is preliminary data.</text>
</comment>
<keyword evidence="2" id="KW-0539">Nucleus</keyword>
<dbReference type="GO" id="GO:0000445">
    <property type="term" value="C:THO complex part of transcription export complex"/>
    <property type="evidence" value="ECO:0007669"/>
    <property type="project" value="InterPro"/>
</dbReference>
<evidence type="ECO:0000256" key="1">
    <source>
        <dbReference type="ARBA" id="ARBA00004123"/>
    </source>
</evidence>
<evidence type="ECO:0000313" key="6">
    <source>
        <dbReference type="Proteomes" id="UP000093000"/>
    </source>
</evidence>
<keyword evidence="6" id="KW-1185">Reference proteome</keyword>
<dbReference type="GO" id="GO:0006397">
    <property type="term" value="P:mRNA processing"/>
    <property type="evidence" value="ECO:0007669"/>
    <property type="project" value="InterPro"/>
</dbReference>
<feature type="compositionally biased region" description="Acidic residues" evidence="4">
    <location>
        <begin position="210"/>
        <end position="219"/>
    </location>
</feature>
<feature type="coiled-coil region" evidence="3">
    <location>
        <begin position="86"/>
        <end position="141"/>
    </location>
</feature>
<keyword evidence="3" id="KW-0175">Coiled coil</keyword>
<dbReference type="AlphaFoldDB" id="A0A1C7MYM6"/>
<reference evidence="5 6" key="1">
    <citation type="submission" date="2016-03" db="EMBL/GenBank/DDBJ databases">
        <title>Choanephora cucurbitarum.</title>
        <authorList>
            <person name="Min B."/>
            <person name="Park H."/>
            <person name="Park J.-H."/>
            <person name="Shin H.-D."/>
            <person name="Choi I.-G."/>
        </authorList>
    </citation>
    <scope>NUCLEOTIDE SEQUENCE [LARGE SCALE GENOMIC DNA]</scope>
    <source>
        <strain evidence="5 6">KUS-F28377</strain>
    </source>
</reference>
<feature type="compositionally biased region" description="Basic and acidic residues" evidence="4">
    <location>
        <begin position="171"/>
        <end position="196"/>
    </location>
</feature>
<accession>A0A1C7MYM6</accession>
<dbReference type="InParanoid" id="A0A1C7MYM6"/>
<evidence type="ECO:0000256" key="4">
    <source>
        <dbReference type="SAM" id="MobiDB-lite"/>
    </source>
</evidence>
<proteinExistence type="predicted"/>
<dbReference type="OrthoDB" id="205166at2759"/>
<feature type="compositionally biased region" description="Acidic residues" evidence="4">
    <location>
        <begin position="159"/>
        <end position="170"/>
    </location>
</feature>
<feature type="region of interest" description="Disordered" evidence="4">
    <location>
        <begin position="157"/>
        <end position="219"/>
    </location>
</feature>
<dbReference type="Proteomes" id="UP000093000">
    <property type="component" value="Unassembled WGS sequence"/>
</dbReference>
<comment type="subcellular location">
    <subcellularLocation>
        <location evidence="1">Nucleus</location>
    </subcellularLocation>
</comment>
<sequence length="219" mass="25422">HCRLEGLLVLLLGYQTNLERVPSIQAANTKDIQDYQQTVDETAIIQSQAGADIAVFKAELVEAQQARDQKLEYDRVARDIMHYETRDTYHESIQALERDIQLLQLEKENKQKAFESRKTNLSQLVNSLKDLQATVEQERSVVTEDQKRLMDMERGYISSDDEGDMGLSDDEGQHHDSAEQEEKADDHVTSRFKERNNEEDEDDHHRHHEEEDEEEGIVN</sequence>
<protein>
    <submittedName>
        <fullName evidence="5">THO complex subunit 7</fullName>
    </submittedName>
</protein>
<dbReference type="InterPro" id="IPR008501">
    <property type="entry name" value="THOC7/Mft1"/>
</dbReference>
<organism evidence="5 6">
    <name type="scientific">Choanephora cucurbitarum</name>
    <dbReference type="NCBI Taxonomy" id="101091"/>
    <lineage>
        <taxon>Eukaryota</taxon>
        <taxon>Fungi</taxon>
        <taxon>Fungi incertae sedis</taxon>
        <taxon>Mucoromycota</taxon>
        <taxon>Mucoromycotina</taxon>
        <taxon>Mucoromycetes</taxon>
        <taxon>Mucorales</taxon>
        <taxon>Mucorineae</taxon>
        <taxon>Choanephoraceae</taxon>
        <taxon>Choanephoroideae</taxon>
        <taxon>Choanephora</taxon>
    </lineage>
</organism>